<dbReference type="PANTHER" id="PTHR22946">
    <property type="entry name" value="DIENELACTONE HYDROLASE DOMAIN-CONTAINING PROTEIN-RELATED"/>
    <property type="match status" value="1"/>
</dbReference>
<dbReference type="OrthoDB" id="9814760at2"/>
<proteinExistence type="predicted"/>
<dbReference type="STRING" id="1867956.BJF95_03865"/>
<dbReference type="Proteomes" id="UP000186894">
    <property type="component" value="Unassembled WGS sequence"/>
</dbReference>
<organism evidence="2 3">
    <name type="scientific">Rhizobium oryziradicis</name>
    <dbReference type="NCBI Taxonomy" id="1867956"/>
    <lineage>
        <taxon>Bacteria</taxon>
        <taxon>Pseudomonadati</taxon>
        <taxon>Pseudomonadota</taxon>
        <taxon>Alphaproteobacteria</taxon>
        <taxon>Hyphomicrobiales</taxon>
        <taxon>Rhizobiaceae</taxon>
        <taxon>Rhizobium/Agrobacterium group</taxon>
        <taxon>Rhizobium</taxon>
    </lineage>
</organism>
<evidence type="ECO:0000259" key="1">
    <source>
        <dbReference type="Pfam" id="PF02129"/>
    </source>
</evidence>
<evidence type="ECO:0000313" key="2">
    <source>
        <dbReference type="EMBL" id="OLP46324.1"/>
    </source>
</evidence>
<evidence type="ECO:0000313" key="3">
    <source>
        <dbReference type="Proteomes" id="UP000186894"/>
    </source>
</evidence>
<dbReference type="InterPro" id="IPR050261">
    <property type="entry name" value="FrsA_esterase"/>
</dbReference>
<accession>A0A1Q8ZW67</accession>
<protein>
    <recommendedName>
        <fullName evidence="1">Xaa-Pro dipeptidyl-peptidase-like domain-containing protein</fullName>
    </recommendedName>
</protein>
<feature type="domain" description="Xaa-Pro dipeptidyl-peptidase-like" evidence="1">
    <location>
        <begin position="79"/>
        <end position="233"/>
    </location>
</feature>
<gene>
    <name evidence="2" type="ORF">BJF95_03865</name>
</gene>
<dbReference type="GO" id="GO:0016787">
    <property type="term" value="F:hydrolase activity"/>
    <property type="evidence" value="ECO:0007669"/>
    <property type="project" value="InterPro"/>
</dbReference>
<sequence length="336" mass="36980">MLGSSLINRLIKFYPLRRKRHVVAILPNSATGMPAHMVVGTPTMRTFYSIVIWLFLVSSYSQAAERVTTEKVGLPVKLDGIDTTLETEIVSPSERGKHPLILIVNGSTLSPRTAKAEWLDRIAQDFAQKGYVAASILWPGYGSSTGMFRDDGGNCSNPRVASFFKERVEELSGALADLRKRDDVDPNNTLGLGFSIGGASMLALAAQPDHPLKAVINISGGLYHYNHSGDAVKDCQLFRQDLIHTVSKYGSDTRVPTLWIYAANDPFFPPEIARQMVESYRNAGGLAQFIALPPFEKNGHTLFKYSAAPIVNPQIDSFLAKNSLLPINRWSSRQSN</sequence>
<keyword evidence="3" id="KW-1185">Reference proteome</keyword>
<dbReference type="Pfam" id="PF02129">
    <property type="entry name" value="Peptidase_S15"/>
    <property type="match status" value="1"/>
</dbReference>
<dbReference type="InterPro" id="IPR000383">
    <property type="entry name" value="Xaa-Pro-like_dom"/>
</dbReference>
<reference evidence="2 3" key="1">
    <citation type="submission" date="2016-09" db="EMBL/GenBank/DDBJ databases">
        <title>Rhizobium oryziradicis sp. nov., isolated from the root of rice.</title>
        <authorList>
            <person name="Zhao J."/>
            <person name="Zhang X."/>
        </authorList>
    </citation>
    <scope>NUCLEOTIDE SEQUENCE [LARGE SCALE GENOMIC DNA]</scope>
    <source>
        <strain evidence="2 3">N19</strain>
    </source>
</reference>
<dbReference type="EMBL" id="MKIM01000021">
    <property type="protein sequence ID" value="OLP46324.1"/>
    <property type="molecule type" value="Genomic_DNA"/>
</dbReference>
<dbReference type="SUPFAM" id="SSF53474">
    <property type="entry name" value="alpha/beta-Hydrolases"/>
    <property type="match status" value="1"/>
</dbReference>
<dbReference type="InterPro" id="IPR029058">
    <property type="entry name" value="AB_hydrolase_fold"/>
</dbReference>
<name>A0A1Q8ZW67_9HYPH</name>
<dbReference type="AlphaFoldDB" id="A0A1Q8ZW67"/>
<comment type="caution">
    <text evidence="2">The sequence shown here is derived from an EMBL/GenBank/DDBJ whole genome shotgun (WGS) entry which is preliminary data.</text>
</comment>
<dbReference type="Gene3D" id="3.40.50.1820">
    <property type="entry name" value="alpha/beta hydrolase"/>
    <property type="match status" value="1"/>
</dbReference>